<reference evidence="1 2" key="1">
    <citation type="journal article" date="2016" name="Front. Microbiol.">
        <title>Genomic Resource of Rice Seed Associated Bacteria.</title>
        <authorList>
            <person name="Midha S."/>
            <person name="Bansal K."/>
            <person name="Sharma S."/>
            <person name="Kumar N."/>
            <person name="Patil P.P."/>
            <person name="Chaudhry V."/>
            <person name="Patil P.B."/>
        </authorList>
    </citation>
    <scope>NUCLEOTIDE SEQUENCE [LARGE SCALE GENOMIC DNA]</scope>
    <source>
        <strain evidence="1 2">NS354</strain>
    </source>
</reference>
<proteinExistence type="predicted"/>
<dbReference type="AlphaFoldDB" id="A0A147EN03"/>
<keyword evidence="2" id="KW-1185">Reference proteome</keyword>
<organism evidence="1 2">
    <name type="scientific">Leucobacter chromiiresistens</name>
    <dbReference type="NCBI Taxonomy" id="1079994"/>
    <lineage>
        <taxon>Bacteria</taxon>
        <taxon>Bacillati</taxon>
        <taxon>Actinomycetota</taxon>
        <taxon>Actinomycetes</taxon>
        <taxon>Micrococcales</taxon>
        <taxon>Microbacteriaceae</taxon>
        <taxon>Leucobacter</taxon>
    </lineage>
</organism>
<evidence type="ECO:0000313" key="2">
    <source>
        <dbReference type="Proteomes" id="UP000070810"/>
    </source>
</evidence>
<feature type="non-terminal residue" evidence="1">
    <location>
        <position position="76"/>
    </location>
</feature>
<sequence length="76" mass="7790">MIPAPAAAPELVVVDDGRHLSLRALGLPYETLQQLIEAGDEALARVRDAVAAAETDSWAPSADAAYAPAVIGAPIV</sequence>
<dbReference type="EMBL" id="LDRK01000044">
    <property type="protein sequence ID" value="KTR85703.1"/>
    <property type="molecule type" value="Genomic_DNA"/>
</dbReference>
<comment type="caution">
    <text evidence="1">The sequence shown here is derived from an EMBL/GenBank/DDBJ whole genome shotgun (WGS) entry which is preliminary data.</text>
</comment>
<keyword evidence="1" id="KW-0413">Isomerase</keyword>
<dbReference type="GO" id="GO:0016853">
    <property type="term" value="F:isomerase activity"/>
    <property type="evidence" value="ECO:0007669"/>
    <property type="project" value="UniProtKB-KW"/>
</dbReference>
<name>A0A147EN03_9MICO</name>
<dbReference type="Proteomes" id="UP000070810">
    <property type="component" value="Unassembled WGS sequence"/>
</dbReference>
<protein>
    <submittedName>
        <fullName evidence="1">2-hydroxyhepta-2,4-diene-1,7-dioate isomerase</fullName>
    </submittedName>
</protein>
<accession>A0A147EN03</accession>
<evidence type="ECO:0000313" key="1">
    <source>
        <dbReference type="EMBL" id="KTR85703.1"/>
    </source>
</evidence>
<gene>
    <name evidence="1" type="ORF">NS354_08075</name>
</gene>